<dbReference type="Proteomes" id="UP000682111">
    <property type="component" value="Unassembled WGS sequence"/>
</dbReference>
<dbReference type="InterPro" id="IPR036097">
    <property type="entry name" value="HisK_dim/P_sf"/>
</dbReference>
<dbReference type="SMART" id="SM00388">
    <property type="entry name" value="HisKA"/>
    <property type="match status" value="1"/>
</dbReference>
<dbReference type="AlphaFoldDB" id="A0A919WLM0"/>
<comment type="catalytic activity">
    <reaction evidence="1">
        <text>ATP + protein L-histidine = ADP + protein N-phospho-L-histidine.</text>
        <dbReference type="EC" id="2.7.13.3"/>
    </reaction>
</comment>
<keyword evidence="5" id="KW-0808">Transferase</keyword>
<dbReference type="Pfam" id="PF02518">
    <property type="entry name" value="HATPase_c"/>
    <property type="match status" value="1"/>
</dbReference>
<dbReference type="EMBL" id="BORC01000009">
    <property type="protein sequence ID" value="GIN63983.1"/>
    <property type="molecule type" value="Genomic_DNA"/>
</dbReference>
<reference evidence="14" key="1">
    <citation type="submission" date="2021-03" db="EMBL/GenBank/DDBJ databases">
        <title>Antimicrobial resistance genes in bacteria isolated from Japanese honey, and their potential for conferring macrolide and lincosamide resistance in the American foulbrood pathogen Paenibacillus larvae.</title>
        <authorList>
            <person name="Okamoto M."/>
            <person name="Kumagai M."/>
            <person name="Kanamori H."/>
            <person name="Takamatsu D."/>
        </authorList>
    </citation>
    <scope>NUCLEOTIDE SEQUENCE</scope>
    <source>
        <strain evidence="14">J27TS8</strain>
    </source>
</reference>
<dbReference type="InterPro" id="IPR050398">
    <property type="entry name" value="HssS/ArlS-like"/>
</dbReference>
<accession>A0A919WLM0</accession>
<keyword evidence="4" id="KW-0597">Phosphoprotein</keyword>
<evidence type="ECO:0000256" key="5">
    <source>
        <dbReference type="ARBA" id="ARBA00022679"/>
    </source>
</evidence>
<evidence type="ECO:0000256" key="9">
    <source>
        <dbReference type="ARBA" id="ARBA00022840"/>
    </source>
</evidence>
<dbReference type="GO" id="GO:0005886">
    <property type="term" value="C:plasma membrane"/>
    <property type="evidence" value="ECO:0007669"/>
    <property type="project" value="TreeGrafter"/>
</dbReference>
<dbReference type="InterPro" id="IPR003661">
    <property type="entry name" value="HisK_dim/P_dom"/>
</dbReference>
<dbReference type="InterPro" id="IPR036890">
    <property type="entry name" value="HATPase_C_sf"/>
</dbReference>
<comment type="caution">
    <text evidence="14">The sequence shown here is derived from an EMBL/GenBank/DDBJ whole genome shotgun (WGS) entry which is preliminary data.</text>
</comment>
<evidence type="ECO:0000259" key="13">
    <source>
        <dbReference type="PROSITE" id="PS50109"/>
    </source>
</evidence>
<dbReference type="InterPro" id="IPR003594">
    <property type="entry name" value="HATPase_dom"/>
</dbReference>
<dbReference type="InterPro" id="IPR004358">
    <property type="entry name" value="Sig_transdc_His_kin-like_C"/>
</dbReference>
<feature type="domain" description="Histidine kinase" evidence="13">
    <location>
        <begin position="92"/>
        <end position="310"/>
    </location>
</feature>
<keyword evidence="12" id="KW-0472">Membrane</keyword>
<protein>
    <recommendedName>
        <fullName evidence="3">histidine kinase</fullName>
        <ecNumber evidence="3">2.7.13.3</ecNumber>
    </recommendedName>
</protein>
<evidence type="ECO:0000256" key="1">
    <source>
        <dbReference type="ARBA" id="ARBA00000085"/>
    </source>
</evidence>
<evidence type="ECO:0000256" key="4">
    <source>
        <dbReference type="ARBA" id="ARBA00022553"/>
    </source>
</evidence>
<keyword evidence="6" id="KW-0812">Transmembrane</keyword>
<gene>
    <name evidence="14" type="primary">resE_2</name>
    <name evidence="14" type="ORF">J27TS8_39760</name>
</gene>
<keyword evidence="8 14" id="KW-0418">Kinase</keyword>
<dbReference type="Gene3D" id="1.10.287.130">
    <property type="match status" value="1"/>
</dbReference>
<keyword evidence="10" id="KW-1133">Transmembrane helix</keyword>
<dbReference type="GO" id="GO:0005524">
    <property type="term" value="F:ATP binding"/>
    <property type="evidence" value="ECO:0007669"/>
    <property type="project" value="UniProtKB-KW"/>
</dbReference>
<keyword evidence="15" id="KW-1185">Reference proteome</keyword>
<evidence type="ECO:0000313" key="14">
    <source>
        <dbReference type="EMBL" id="GIN63983.1"/>
    </source>
</evidence>
<evidence type="ECO:0000256" key="12">
    <source>
        <dbReference type="ARBA" id="ARBA00023136"/>
    </source>
</evidence>
<evidence type="ECO:0000256" key="3">
    <source>
        <dbReference type="ARBA" id="ARBA00012438"/>
    </source>
</evidence>
<dbReference type="PANTHER" id="PTHR45528:SF8">
    <property type="entry name" value="HISTIDINE KINASE"/>
    <property type="match status" value="1"/>
</dbReference>
<name>A0A919WLM0_9BACI</name>
<dbReference type="PROSITE" id="PS50109">
    <property type="entry name" value="HIS_KIN"/>
    <property type="match status" value="1"/>
</dbReference>
<dbReference type="CDD" id="cd00082">
    <property type="entry name" value="HisKA"/>
    <property type="match status" value="1"/>
</dbReference>
<keyword evidence="7" id="KW-0547">Nucleotide-binding</keyword>
<comment type="subcellular location">
    <subcellularLocation>
        <location evidence="2">Membrane</location>
        <topology evidence="2">Multi-pass membrane protein</topology>
    </subcellularLocation>
</comment>
<dbReference type="Gene3D" id="3.30.565.10">
    <property type="entry name" value="Histidine kinase-like ATPase, C-terminal domain"/>
    <property type="match status" value="1"/>
</dbReference>
<evidence type="ECO:0000313" key="15">
    <source>
        <dbReference type="Proteomes" id="UP000682111"/>
    </source>
</evidence>
<dbReference type="SUPFAM" id="SSF55874">
    <property type="entry name" value="ATPase domain of HSP90 chaperone/DNA topoisomerase II/histidine kinase"/>
    <property type="match status" value="1"/>
</dbReference>
<evidence type="ECO:0000256" key="6">
    <source>
        <dbReference type="ARBA" id="ARBA00022692"/>
    </source>
</evidence>
<evidence type="ECO:0000256" key="7">
    <source>
        <dbReference type="ARBA" id="ARBA00022741"/>
    </source>
</evidence>
<evidence type="ECO:0000256" key="11">
    <source>
        <dbReference type="ARBA" id="ARBA00023012"/>
    </source>
</evidence>
<dbReference type="GO" id="GO:0000155">
    <property type="term" value="F:phosphorelay sensor kinase activity"/>
    <property type="evidence" value="ECO:0007669"/>
    <property type="project" value="InterPro"/>
</dbReference>
<dbReference type="SMART" id="SM00387">
    <property type="entry name" value="HATPase_c"/>
    <property type="match status" value="1"/>
</dbReference>
<evidence type="ECO:0000256" key="8">
    <source>
        <dbReference type="ARBA" id="ARBA00022777"/>
    </source>
</evidence>
<dbReference type="Pfam" id="PF00512">
    <property type="entry name" value="HisKA"/>
    <property type="match status" value="1"/>
</dbReference>
<dbReference type="PRINTS" id="PR00344">
    <property type="entry name" value="BCTRLSENSOR"/>
</dbReference>
<keyword evidence="9" id="KW-0067">ATP-binding</keyword>
<dbReference type="RefSeq" id="WP_212934327.1">
    <property type="nucleotide sequence ID" value="NZ_BORC01000009.1"/>
</dbReference>
<keyword evidence="11" id="KW-0902">Two-component regulatory system</keyword>
<dbReference type="FunFam" id="3.30.565.10:FF:000013">
    <property type="entry name" value="Two-component sensor histidine kinase"/>
    <property type="match status" value="1"/>
</dbReference>
<evidence type="ECO:0000256" key="2">
    <source>
        <dbReference type="ARBA" id="ARBA00004141"/>
    </source>
</evidence>
<dbReference type="InterPro" id="IPR005467">
    <property type="entry name" value="His_kinase_dom"/>
</dbReference>
<organism evidence="14 15">
    <name type="scientific">Robertmurraya siralis</name>
    <dbReference type="NCBI Taxonomy" id="77777"/>
    <lineage>
        <taxon>Bacteria</taxon>
        <taxon>Bacillati</taxon>
        <taxon>Bacillota</taxon>
        <taxon>Bacilli</taxon>
        <taxon>Bacillales</taxon>
        <taxon>Bacillaceae</taxon>
        <taxon>Robertmurraya</taxon>
    </lineage>
</organism>
<proteinExistence type="predicted"/>
<dbReference type="EC" id="2.7.13.3" evidence="3"/>
<sequence length="311" mass="35743">MNILLGTIIFILLTIVFLQVRIARKKQADLQYIHKKLKQILTEKTNEKLILQTDDANLKLLLIEINHLLEHIQKTVAQYNKTEIAMRKMLSNISHDLKTPLTVVLGSIEMVLEDAKLSEAERNAQLEKVYRKSQEVLDVMNKFFELAKLESGDRNLSISRLDINELCRNNILSFYNILTAKGFQVDVSIPEQPLYIFANEVAMNRILQNLISNAIRYGSDGNIIGIEVRDDEESIFIDVWDQGKGIQASHKDQVFERLYTLEDSRNKQYQGSGLGLTITKRLVEEMGGEITLSSIPFEKTIFTIKLKRVKY</sequence>
<evidence type="ECO:0000256" key="10">
    <source>
        <dbReference type="ARBA" id="ARBA00022989"/>
    </source>
</evidence>
<dbReference type="SUPFAM" id="SSF47384">
    <property type="entry name" value="Homodimeric domain of signal transducing histidine kinase"/>
    <property type="match status" value="1"/>
</dbReference>
<dbReference type="PANTHER" id="PTHR45528">
    <property type="entry name" value="SENSOR HISTIDINE KINASE CPXA"/>
    <property type="match status" value="1"/>
</dbReference>